<name>A0A2T3NSP6_9GAMM</name>
<evidence type="ECO:0000313" key="1">
    <source>
        <dbReference type="EMBL" id="PSW19278.1"/>
    </source>
</evidence>
<dbReference type="Proteomes" id="UP000241771">
    <property type="component" value="Unassembled WGS sequence"/>
</dbReference>
<dbReference type="PANTHER" id="PTHR30105:SF2">
    <property type="entry name" value="DIVERGENT POLYSACCHARIDE DEACETYLASE SUPERFAMILY"/>
    <property type="match status" value="1"/>
</dbReference>
<gene>
    <name evidence="1" type="ORF">C9I98_12970</name>
</gene>
<dbReference type="EMBL" id="PYMA01000007">
    <property type="protein sequence ID" value="PSW19278.1"/>
    <property type="molecule type" value="Genomic_DNA"/>
</dbReference>
<reference evidence="1 2" key="1">
    <citation type="submission" date="2018-01" db="EMBL/GenBank/DDBJ databases">
        <title>Whole genome sequencing of Histamine producing bacteria.</title>
        <authorList>
            <person name="Butler K."/>
        </authorList>
    </citation>
    <scope>NUCLEOTIDE SEQUENCE [LARGE SCALE GENOMIC DNA]</scope>
    <source>
        <strain evidence="1 2">DSM 100436</strain>
    </source>
</reference>
<dbReference type="InterPro" id="IPR006837">
    <property type="entry name" value="Divergent_DAC"/>
</dbReference>
<dbReference type="RefSeq" id="WP_036823386.1">
    <property type="nucleotide sequence ID" value="NZ_JGVO01000461.1"/>
</dbReference>
<sequence>MRWIAIWLTLLYLIPSISLAKEARLAIVIDDLGYQAMPEALSALPPQISISILPDTPFDIATGHQAQREQRDVLLHMPMEPSGAAPLELTTLTSAMDKAVLQQTLQGALQRVPNAVAMNNHMGSSLTQNPQAMDWVMEVLRQQGVFFLDSRTTANSVAMAQAKHHNIPVLRRHVFLDHLRTEDFVSQQLRLAARLAQRNGYAVAIGHPYPVTLQTLNQQLPKLAAQGITLVRLSELYHSQAVN</sequence>
<keyword evidence="2" id="KW-1185">Reference proteome</keyword>
<dbReference type="InterPro" id="IPR011330">
    <property type="entry name" value="Glyco_hydro/deAcase_b/a-brl"/>
</dbReference>
<dbReference type="CDD" id="cd10936">
    <property type="entry name" value="CE4_DAC2"/>
    <property type="match status" value="1"/>
</dbReference>
<proteinExistence type="predicted"/>
<protein>
    <submittedName>
        <fullName evidence="1">Divergent polysaccharide deacetylase family protein</fullName>
    </submittedName>
</protein>
<dbReference type="Gene3D" id="3.20.20.370">
    <property type="entry name" value="Glycoside hydrolase/deacetylase"/>
    <property type="match status" value="1"/>
</dbReference>
<dbReference type="AlphaFoldDB" id="A0A2T3NSP6"/>
<evidence type="ECO:0000313" key="2">
    <source>
        <dbReference type="Proteomes" id="UP000241771"/>
    </source>
</evidence>
<accession>A0A2T3NSP6</accession>
<dbReference type="PANTHER" id="PTHR30105">
    <property type="entry name" value="UNCHARACTERIZED YIBQ-RELATED"/>
    <property type="match status" value="1"/>
</dbReference>
<dbReference type="SUPFAM" id="SSF88713">
    <property type="entry name" value="Glycoside hydrolase/deacetylase"/>
    <property type="match status" value="1"/>
</dbReference>
<dbReference type="OrthoDB" id="9784811at2"/>
<dbReference type="Pfam" id="PF04748">
    <property type="entry name" value="Polysacc_deac_2"/>
    <property type="match status" value="1"/>
</dbReference>
<dbReference type="GO" id="GO:0005975">
    <property type="term" value="P:carbohydrate metabolic process"/>
    <property type="evidence" value="ECO:0007669"/>
    <property type="project" value="InterPro"/>
</dbReference>
<comment type="caution">
    <text evidence="1">The sequence shown here is derived from an EMBL/GenBank/DDBJ whole genome shotgun (WGS) entry which is preliminary data.</text>
</comment>
<organism evidence="1 2">
    <name type="scientific">Photobacterium sanctipauli</name>
    <dbReference type="NCBI Taxonomy" id="1342794"/>
    <lineage>
        <taxon>Bacteria</taxon>
        <taxon>Pseudomonadati</taxon>
        <taxon>Pseudomonadota</taxon>
        <taxon>Gammaproteobacteria</taxon>
        <taxon>Vibrionales</taxon>
        <taxon>Vibrionaceae</taxon>
        <taxon>Photobacterium</taxon>
    </lineage>
</organism>